<gene>
    <name evidence="1" type="ORF">HCJ96_01005</name>
</gene>
<organism evidence="1 2">
    <name type="scientific">Alteromonas ponticola</name>
    <dbReference type="NCBI Taxonomy" id="2720613"/>
    <lineage>
        <taxon>Bacteria</taxon>
        <taxon>Pseudomonadati</taxon>
        <taxon>Pseudomonadota</taxon>
        <taxon>Gammaproteobacteria</taxon>
        <taxon>Alteromonadales</taxon>
        <taxon>Alteromonadaceae</taxon>
        <taxon>Alteromonas/Salinimonas group</taxon>
        <taxon>Alteromonas</taxon>
    </lineage>
</organism>
<reference evidence="1 2" key="1">
    <citation type="submission" date="2020-03" db="EMBL/GenBank/DDBJ databases">
        <title>Alteromonas ponticola sp. nov., isolated from seawater.</title>
        <authorList>
            <person name="Yoon J.-H."/>
            <person name="Kim Y.-O."/>
        </authorList>
    </citation>
    <scope>NUCLEOTIDE SEQUENCE [LARGE SCALE GENOMIC DNA]</scope>
    <source>
        <strain evidence="1 2">MYP5</strain>
    </source>
</reference>
<evidence type="ECO:0000313" key="1">
    <source>
        <dbReference type="EMBL" id="NMH58602.1"/>
    </source>
</evidence>
<keyword evidence="2" id="KW-1185">Reference proteome</keyword>
<dbReference type="Pfam" id="PF10977">
    <property type="entry name" value="DUF2797"/>
    <property type="match status" value="1"/>
</dbReference>
<name>A0ABX1QZI2_9ALTE</name>
<comment type="caution">
    <text evidence="1">The sequence shown here is derived from an EMBL/GenBank/DDBJ whole genome shotgun (WGS) entry which is preliminary data.</text>
</comment>
<dbReference type="EMBL" id="JAATNW010000001">
    <property type="protein sequence ID" value="NMH58602.1"/>
    <property type="molecule type" value="Genomic_DNA"/>
</dbReference>
<accession>A0ABX1QZI2</accession>
<protein>
    <submittedName>
        <fullName evidence="1">DUF2797 domain-containing protein</fullName>
    </submittedName>
</protein>
<proteinExistence type="predicted"/>
<evidence type="ECO:0000313" key="2">
    <source>
        <dbReference type="Proteomes" id="UP000709336"/>
    </source>
</evidence>
<dbReference type="InterPro" id="IPR021246">
    <property type="entry name" value="DUF2797"/>
</dbReference>
<dbReference type="Proteomes" id="UP000709336">
    <property type="component" value="Unassembled WGS sequence"/>
</dbReference>
<sequence length="280" mass="31836">MMMYSGQLRKMAVSAQPGETAQYSLQLAEQPLQLNEFIGRRVTLSYQGQINCVHCQAKTNKSFNQGYCYRCLITLARCDSCIIKPELCHYHEGTCREPRWGEENCFAPHFVYLANTGNLKVGITRHVSAGVSSRWIDQGATQAIAMLQVNDRLTSGKVEMICKQHVADKTNWRTMLKGEPEKLDMAAQRDYLLEKIKQELALLSHDHSAFDYSIIDSKPIDIDFPVEQYPVKIKSLNLDKTASFSGVLKGIKGQYWLLDDDRVINIRKFAGYQVDLSVEE</sequence>